<protein>
    <recommendedName>
        <fullName evidence="4">DUF3558 domain-containing protein</fullName>
    </recommendedName>
</protein>
<keyword evidence="3" id="KW-1185">Reference proteome</keyword>
<dbReference type="Proteomes" id="UP000569329">
    <property type="component" value="Unassembled WGS sequence"/>
</dbReference>
<evidence type="ECO:0000313" key="2">
    <source>
        <dbReference type="EMBL" id="MBA8825217.1"/>
    </source>
</evidence>
<dbReference type="AlphaFoldDB" id="A0A839E0E2"/>
<dbReference type="RefSeq" id="WP_182544434.1">
    <property type="nucleotide sequence ID" value="NZ_JACGWZ010000003.1"/>
</dbReference>
<feature type="region of interest" description="Disordered" evidence="1">
    <location>
        <begin position="29"/>
        <end position="56"/>
    </location>
</feature>
<evidence type="ECO:0000313" key="3">
    <source>
        <dbReference type="Proteomes" id="UP000569329"/>
    </source>
</evidence>
<reference evidence="2 3" key="1">
    <citation type="submission" date="2020-07" db="EMBL/GenBank/DDBJ databases">
        <title>Sequencing the genomes of 1000 actinobacteria strains.</title>
        <authorList>
            <person name="Klenk H.-P."/>
        </authorList>
    </citation>
    <scope>NUCLEOTIDE SEQUENCE [LARGE SCALE GENOMIC DNA]</scope>
    <source>
        <strain evidence="2 3">DSM 45975</strain>
    </source>
</reference>
<dbReference type="PROSITE" id="PS51257">
    <property type="entry name" value="PROKAR_LIPOPROTEIN"/>
    <property type="match status" value="1"/>
</dbReference>
<evidence type="ECO:0000256" key="1">
    <source>
        <dbReference type="SAM" id="MobiDB-lite"/>
    </source>
</evidence>
<evidence type="ECO:0008006" key="4">
    <source>
        <dbReference type="Google" id="ProtNLM"/>
    </source>
</evidence>
<comment type="caution">
    <text evidence="2">The sequence shown here is derived from an EMBL/GenBank/DDBJ whole genome shotgun (WGS) entry which is preliminary data.</text>
</comment>
<sequence>MPPRPRPRGLPVILALLLLVVVGCVSGSAVPPEPEPERTSAGPANASSAVLGDPRTIDPCTMTDPAALRRFGHVTRAGTVSLDYCLLHVRMGNGSLLQLAVGELRHVDPATVTRGRPVTRRGPFRIVREAPLPGHCTRLIVFSDGIAMEVSADLLRGDPGSGLCSVAEAGAREAVTAIGRGRLEHRRFAPNSLALTDPCRLVESDVVGRVPGLGRARPHSTPARHQCRWGEKSARESRVRLVHTAGDPPRRLNATAVIERIAGRRTVVSIVGGDPRMPLCMAETAHLPFGAADSGQVEVAMLVVAVPGGDGIDACEYARGLAERIWPRLPAR</sequence>
<accession>A0A839E0E2</accession>
<dbReference type="EMBL" id="JACGWZ010000003">
    <property type="protein sequence ID" value="MBA8825217.1"/>
    <property type="molecule type" value="Genomic_DNA"/>
</dbReference>
<name>A0A839E0E2_9PSEU</name>
<organism evidence="2 3">
    <name type="scientific">Halosaccharopolyspora lacisalsi</name>
    <dbReference type="NCBI Taxonomy" id="1000566"/>
    <lineage>
        <taxon>Bacteria</taxon>
        <taxon>Bacillati</taxon>
        <taxon>Actinomycetota</taxon>
        <taxon>Actinomycetes</taxon>
        <taxon>Pseudonocardiales</taxon>
        <taxon>Pseudonocardiaceae</taxon>
        <taxon>Halosaccharopolyspora</taxon>
    </lineage>
</organism>
<gene>
    <name evidence="2" type="ORF">FHX42_002568</name>
</gene>
<proteinExistence type="predicted"/>